<evidence type="ECO:0000256" key="6">
    <source>
        <dbReference type="ARBA" id="ARBA00022840"/>
    </source>
</evidence>
<keyword evidence="5 8" id="KW-0418">Kinase</keyword>
<evidence type="ECO:0000256" key="5">
    <source>
        <dbReference type="ARBA" id="ARBA00022777"/>
    </source>
</evidence>
<gene>
    <name evidence="9" type="primary">pgk</name>
    <name evidence="9" type="ORF">COV08_00590</name>
</gene>
<dbReference type="GO" id="GO:0004618">
    <property type="term" value="F:phosphoglycerate kinase activity"/>
    <property type="evidence" value="ECO:0007669"/>
    <property type="project" value="UniProtKB-EC"/>
</dbReference>
<dbReference type="PRINTS" id="PR00477">
    <property type="entry name" value="PHGLYCKINASE"/>
</dbReference>
<dbReference type="GO" id="GO:0005829">
    <property type="term" value="C:cytosol"/>
    <property type="evidence" value="ECO:0007669"/>
    <property type="project" value="TreeGrafter"/>
</dbReference>
<evidence type="ECO:0000256" key="4">
    <source>
        <dbReference type="ARBA" id="ARBA00022741"/>
    </source>
</evidence>
<dbReference type="GO" id="GO:0043531">
    <property type="term" value="F:ADP binding"/>
    <property type="evidence" value="ECO:0007669"/>
    <property type="project" value="TreeGrafter"/>
</dbReference>
<feature type="binding site" evidence="7">
    <location>
        <position position="191"/>
    </location>
    <ligand>
        <name>ATP</name>
        <dbReference type="ChEBI" id="CHEBI:30616"/>
    </ligand>
</feature>
<protein>
    <recommendedName>
        <fullName evidence="2 8">Phosphoglycerate kinase</fullName>
        <ecNumber evidence="2 8">2.7.2.3</ecNumber>
    </recommendedName>
</protein>
<dbReference type="InterPro" id="IPR015824">
    <property type="entry name" value="Phosphoglycerate_kinase_N"/>
</dbReference>
<feature type="binding site" evidence="7">
    <location>
        <begin position="328"/>
        <end position="331"/>
    </location>
    <ligand>
        <name>ATP</name>
        <dbReference type="ChEBI" id="CHEBI:30616"/>
    </ligand>
</feature>
<dbReference type="PANTHER" id="PTHR11406">
    <property type="entry name" value="PHOSPHOGLYCERATE KINASE"/>
    <property type="match status" value="1"/>
</dbReference>
<keyword evidence="6 7" id="KW-0067">ATP-binding</keyword>
<dbReference type="EMBL" id="PCYK01000003">
    <property type="protein sequence ID" value="PIR46416.1"/>
    <property type="molecule type" value="Genomic_DNA"/>
</dbReference>
<dbReference type="GO" id="GO:0005524">
    <property type="term" value="F:ATP binding"/>
    <property type="evidence" value="ECO:0007669"/>
    <property type="project" value="UniProtKB-KW"/>
</dbReference>
<dbReference type="EC" id="2.7.2.3" evidence="2 8"/>
<dbReference type="PIRSF" id="PIRSF000724">
    <property type="entry name" value="Pgk"/>
    <property type="match status" value="1"/>
</dbReference>
<evidence type="ECO:0000313" key="9">
    <source>
        <dbReference type="EMBL" id="PIR46416.1"/>
    </source>
</evidence>
<feature type="binding site" evidence="7">
    <location>
        <position position="303"/>
    </location>
    <ligand>
        <name>ATP</name>
        <dbReference type="ChEBI" id="CHEBI:30616"/>
    </ligand>
</feature>
<reference evidence="9 10" key="1">
    <citation type="submission" date="2017-09" db="EMBL/GenBank/DDBJ databases">
        <title>Depth-based differentiation of microbial function through sediment-hosted aquifers and enrichment of novel symbionts in the deep terrestrial subsurface.</title>
        <authorList>
            <person name="Probst A.J."/>
            <person name="Ladd B."/>
            <person name="Jarett J.K."/>
            <person name="Geller-Mcgrath D.E."/>
            <person name="Sieber C.M."/>
            <person name="Emerson J.B."/>
            <person name="Anantharaman K."/>
            <person name="Thomas B.C."/>
            <person name="Malmstrom R."/>
            <person name="Stieglmeier M."/>
            <person name="Klingl A."/>
            <person name="Woyke T."/>
            <person name="Ryan C.M."/>
            <person name="Banfield J.F."/>
        </authorList>
    </citation>
    <scope>NUCLEOTIDE SEQUENCE [LARGE SCALE GENOMIC DNA]</scope>
    <source>
        <strain evidence="9">CG10_big_fil_rev_8_21_14_0_10_49_38</strain>
    </source>
</reference>
<keyword evidence="3 8" id="KW-0808">Transferase</keyword>
<dbReference type="GO" id="GO:0006096">
    <property type="term" value="P:glycolytic process"/>
    <property type="evidence" value="ECO:0007669"/>
    <property type="project" value="InterPro"/>
</dbReference>
<name>A0A2H0RJ24_9BACT</name>
<dbReference type="GO" id="GO:0006094">
    <property type="term" value="P:gluconeogenesis"/>
    <property type="evidence" value="ECO:0007669"/>
    <property type="project" value="TreeGrafter"/>
</dbReference>
<dbReference type="PANTHER" id="PTHR11406:SF23">
    <property type="entry name" value="PHOSPHOGLYCERATE KINASE 1, CHLOROPLASTIC-RELATED"/>
    <property type="match status" value="1"/>
</dbReference>
<evidence type="ECO:0000256" key="7">
    <source>
        <dbReference type="PIRSR" id="PIRSR000724-2"/>
    </source>
</evidence>
<accession>A0A2H0RJ24</accession>
<dbReference type="SUPFAM" id="SSF53748">
    <property type="entry name" value="Phosphoglycerate kinase"/>
    <property type="match status" value="1"/>
</dbReference>
<sequence length="374" mass="40077">MKPLSQLTSKDLAGRTALVRLDCNVPVKEVKVVEAFRLEKSLPTIEYLRQNGARVILIGHLGDNGQAGLSPIADYFARLFPIKLVGGPTDSELPKILASGTVAMLENLRRWPGEKANDPTFAAQLASLADLYVNDAFSVSHRRHASVVAITEHLPSYAGLLFEQEYQNLSRALAINKKTVVILGGVKFSTKIPLLTRLMTSAERIFVVGALANSFFKASGWEIGRSVADDQTAYVEPFLNSPKIILPLDVVSDTEGNQTVKKPAKLTPNDLIVDLGPETLTLIERTLQKAELIIWNGPVGWFELGHKQGTLTLAKIVAEAPGFSIVGGGDTLAALREAGLSAGFGFISTAGGAMLDFLSAGTLPGIEALNRAPV</sequence>
<dbReference type="InterPro" id="IPR036043">
    <property type="entry name" value="Phosphoglycerate_kinase_sf"/>
</dbReference>
<dbReference type="InterPro" id="IPR001576">
    <property type="entry name" value="Phosphoglycerate_kinase"/>
</dbReference>
<evidence type="ECO:0000313" key="10">
    <source>
        <dbReference type="Proteomes" id="UP000230431"/>
    </source>
</evidence>
<evidence type="ECO:0000256" key="8">
    <source>
        <dbReference type="RuleBase" id="RU000532"/>
    </source>
</evidence>
<organism evidence="9 10">
    <name type="scientific">Candidatus Vogelbacteria bacterium CG10_big_fil_rev_8_21_14_0_10_49_38</name>
    <dbReference type="NCBI Taxonomy" id="1975043"/>
    <lineage>
        <taxon>Bacteria</taxon>
        <taxon>Candidatus Vogeliibacteriota</taxon>
    </lineage>
</organism>
<dbReference type="Proteomes" id="UP000230431">
    <property type="component" value="Unassembled WGS sequence"/>
</dbReference>
<comment type="similarity">
    <text evidence="8">Belongs to the phosphoglycerate kinase family.</text>
</comment>
<evidence type="ECO:0000256" key="1">
    <source>
        <dbReference type="ARBA" id="ARBA00000642"/>
    </source>
</evidence>
<keyword evidence="4" id="KW-0547">Nucleotide-binding</keyword>
<comment type="caution">
    <text evidence="9">The sequence shown here is derived from an EMBL/GenBank/DDBJ whole genome shotgun (WGS) entry which is preliminary data.</text>
</comment>
<evidence type="ECO:0000256" key="3">
    <source>
        <dbReference type="ARBA" id="ARBA00022679"/>
    </source>
</evidence>
<evidence type="ECO:0000256" key="2">
    <source>
        <dbReference type="ARBA" id="ARBA00013061"/>
    </source>
</evidence>
<dbReference type="Gene3D" id="3.40.50.1260">
    <property type="entry name" value="Phosphoglycerate kinase, N-terminal domain"/>
    <property type="match status" value="2"/>
</dbReference>
<dbReference type="Pfam" id="PF00162">
    <property type="entry name" value="PGK"/>
    <property type="match status" value="1"/>
</dbReference>
<proteinExistence type="inferred from homology"/>
<dbReference type="AlphaFoldDB" id="A0A2H0RJ24"/>
<comment type="catalytic activity">
    <reaction evidence="1 8">
        <text>(2R)-3-phosphoglycerate + ATP = (2R)-3-phospho-glyceroyl phosphate + ADP</text>
        <dbReference type="Rhea" id="RHEA:14801"/>
        <dbReference type="ChEBI" id="CHEBI:30616"/>
        <dbReference type="ChEBI" id="CHEBI:57604"/>
        <dbReference type="ChEBI" id="CHEBI:58272"/>
        <dbReference type="ChEBI" id="CHEBI:456216"/>
        <dbReference type="EC" id="2.7.2.3"/>
    </reaction>
</comment>